<keyword evidence="1" id="KW-0732">Signal</keyword>
<evidence type="ECO:0000256" key="1">
    <source>
        <dbReference type="SAM" id="SignalP"/>
    </source>
</evidence>
<accession>A0AAD4R9E3</accession>
<name>A0AAD4R9E3_9BILA</name>
<proteinExistence type="predicted"/>
<comment type="caution">
    <text evidence="2">The sequence shown here is derived from an EMBL/GenBank/DDBJ whole genome shotgun (WGS) entry which is preliminary data.</text>
</comment>
<dbReference type="AlphaFoldDB" id="A0AAD4R9E3"/>
<organism evidence="2 3">
    <name type="scientific">Ditylenchus destructor</name>
    <dbReference type="NCBI Taxonomy" id="166010"/>
    <lineage>
        <taxon>Eukaryota</taxon>
        <taxon>Metazoa</taxon>
        <taxon>Ecdysozoa</taxon>
        <taxon>Nematoda</taxon>
        <taxon>Chromadorea</taxon>
        <taxon>Rhabditida</taxon>
        <taxon>Tylenchina</taxon>
        <taxon>Tylenchomorpha</taxon>
        <taxon>Sphaerularioidea</taxon>
        <taxon>Anguinidae</taxon>
        <taxon>Anguininae</taxon>
        <taxon>Ditylenchus</taxon>
    </lineage>
</organism>
<feature type="signal peptide" evidence="1">
    <location>
        <begin position="1"/>
        <end position="20"/>
    </location>
</feature>
<feature type="chain" id="PRO_5041947398" evidence="1">
    <location>
        <begin position="21"/>
        <end position="180"/>
    </location>
</feature>
<keyword evidence="3" id="KW-1185">Reference proteome</keyword>
<dbReference type="EMBL" id="JAKKPZ010000007">
    <property type="protein sequence ID" value="KAI1719068.1"/>
    <property type="molecule type" value="Genomic_DNA"/>
</dbReference>
<evidence type="ECO:0000313" key="3">
    <source>
        <dbReference type="Proteomes" id="UP001201812"/>
    </source>
</evidence>
<sequence>MALKFLLLICVFYYISNSEAVPIETSSEEPANVAECALKVTLKALNEFEAGNLSCELMHENVKEAEQCPNCTERDFLIQKLNGQINAFCQQNSSDNSTAPFPTASQSELCLLPIVTGLLQDQEQKITKSCSSLKRTLEQIRSCEDDPSKDILEDEVSKLVKWFCSKAGERQSDELSLDEE</sequence>
<protein>
    <submittedName>
        <fullName evidence="2">Uncharacterized protein</fullName>
    </submittedName>
</protein>
<dbReference type="Proteomes" id="UP001201812">
    <property type="component" value="Unassembled WGS sequence"/>
</dbReference>
<evidence type="ECO:0000313" key="2">
    <source>
        <dbReference type="EMBL" id="KAI1719068.1"/>
    </source>
</evidence>
<gene>
    <name evidence="2" type="ORF">DdX_06191</name>
</gene>
<reference evidence="2" key="1">
    <citation type="submission" date="2022-01" db="EMBL/GenBank/DDBJ databases">
        <title>Genome Sequence Resource for Two Populations of Ditylenchus destructor, the Migratory Endoparasitic Phytonematode.</title>
        <authorList>
            <person name="Zhang H."/>
            <person name="Lin R."/>
            <person name="Xie B."/>
        </authorList>
    </citation>
    <scope>NUCLEOTIDE SEQUENCE</scope>
    <source>
        <strain evidence="2">BazhouSP</strain>
    </source>
</reference>